<dbReference type="InterPro" id="IPR016032">
    <property type="entry name" value="Sig_transdc_resp-reg_C-effctor"/>
</dbReference>
<dbReference type="AlphaFoldDB" id="A0A3D2X857"/>
<dbReference type="PROSITE" id="PS51755">
    <property type="entry name" value="OMPR_PHOB"/>
    <property type="match status" value="1"/>
</dbReference>
<feature type="modified residue" description="4-aspartylphosphate" evidence="6">
    <location>
        <position position="80"/>
    </location>
</feature>
<feature type="domain" description="OmpR/PhoB-type" evidence="9">
    <location>
        <begin position="153"/>
        <end position="249"/>
    </location>
</feature>
<dbReference type="EMBL" id="DPVV01000434">
    <property type="protein sequence ID" value="HCL03291.1"/>
    <property type="molecule type" value="Genomic_DNA"/>
</dbReference>
<dbReference type="Pfam" id="PF00072">
    <property type="entry name" value="Response_reg"/>
    <property type="match status" value="1"/>
</dbReference>
<evidence type="ECO:0000256" key="2">
    <source>
        <dbReference type="ARBA" id="ARBA00023015"/>
    </source>
</evidence>
<dbReference type="Gene3D" id="1.10.10.10">
    <property type="entry name" value="Winged helix-like DNA-binding domain superfamily/Winged helix DNA-binding domain"/>
    <property type="match status" value="1"/>
</dbReference>
<name>A0A3D2X857_9FIRM</name>
<reference evidence="10 11" key="1">
    <citation type="journal article" date="2018" name="Nat. Biotechnol.">
        <title>A standardized bacterial taxonomy based on genome phylogeny substantially revises the tree of life.</title>
        <authorList>
            <person name="Parks D.H."/>
            <person name="Chuvochina M."/>
            <person name="Waite D.W."/>
            <person name="Rinke C."/>
            <person name="Skarshewski A."/>
            <person name="Chaumeil P.A."/>
            <person name="Hugenholtz P."/>
        </authorList>
    </citation>
    <scope>NUCLEOTIDE SEQUENCE [LARGE SCALE GENOMIC DNA]</scope>
    <source>
        <strain evidence="10">UBA11728</strain>
    </source>
</reference>
<keyword evidence="3 7" id="KW-0238">DNA-binding</keyword>
<dbReference type="SMART" id="SM00448">
    <property type="entry name" value="REC"/>
    <property type="match status" value="1"/>
</dbReference>
<evidence type="ECO:0000256" key="3">
    <source>
        <dbReference type="ARBA" id="ARBA00023125"/>
    </source>
</evidence>
<dbReference type="CDD" id="cd00383">
    <property type="entry name" value="trans_reg_C"/>
    <property type="match status" value="1"/>
</dbReference>
<dbReference type="Gene3D" id="3.40.50.2300">
    <property type="match status" value="1"/>
</dbReference>
<dbReference type="PROSITE" id="PS50110">
    <property type="entry name" value="RESPONSE_REGULATORY"/>
    <property type="match status" value="1"/>
</dbReference>
<keyword evidence="4" id="KW-0804">Transcription</keyword>
<keyword evidence="6" id="KW-0597">Phosphoprotein</keyword>
<evidence type="ECO:0000256" key="1">
    <source>
        <dbReference type="ARBA" id="ARBA00018672"/>
    </source>
</evidence>
<dbReference type="Pfam" id="PF00486">
    <property type="entry name" value="Trans_reg_C"/>
    <property type="match status" value="1"/>
</dbReference>
<comment type="caution">
    <text evidence="10">The sequence shown here is derived from an EMBL/GenBank/DDBJ whole genome shotgun (WGS) entry which is preliminary data.</text>
</comment>
<dbReference type="GO" id="GO:0000156">
    <property type="term" value="F:phosphorelay response regulator activity"/>
    <property type="evidence" value="ECO:0007669"/>
    <property type="project" value="TreeGrafter"/>
</dbReference>
<evidence type="ECO:0000256" key="4">
    <source>
        <dbReference type="ARBA" id="ARBA00023163"/>
    </source>
</evidence>
<dbReference type="Gene3D" id="6.10.250.690">
    <property type="match status" value="1"/>
</dbReference>
<gene>
    <name evidence="10" type="ORF">DHW61_12955</name>
</gene>
<protein>
    <recommendedName>
        <fullName evidence="1">Stage 0 sporulation protein A homolog</fullName>
    </recommendedName>
</protein>
<dbReference type="PANTHER" id="PTHR48111">
    <property type="entry name" value="REGULATOR OF RPOS"/>
    <property type="match status" value="1"/>
</dbReference>
<proteinExistence type="predicted"/>
<accession>A0A3D2X857</accession>
<dbReference type="GO" id="GO:0000976">
    <property type="term" value="F:transcription cis-regulatory region binding"/>
    <property type="evidence" value="ECO:0007669"/>
    <property type="project" value="TreeGrafter"/>
</dbReference>
<dbReference type="SMART" id="SM00862">
    <property type="entry name" value="Trans_reg_C"/>
    <property type="match status" value="1"/>
</dbReference>
<dbReference type="InterPro" id="IPR001867">
    <property type="entry name" value="OmpR/PhoB-type_DNA-bd"/>
</dbReference>
<dbReference type="Proteomes" id="UP000262969">
    <property type="component" value="Unassembled WGS sequence"/>
</dbReference>
<dbReference type="GO" id="GO:0005829">
    <property type="term" value="C:cytosol"/>
    <property type="evidence" value="ECO:0007669"/>
    <property type="project" value="TreeGrafter"/>
</dbReference>
<dbReference type="InterPro" id="IPR011006">
    <property type="entry name" value="CheY-like_superfamily"/>
</dbReference>
<organism evidence="10 11">
    <name type="scientific">Lachnoclostridium phytofermentans</name>
    <dbReference type="NCBI Taxonomy" id="66219"/>
    <lineage>
        <taxon>Bacteria</taxon>
        <taxon>Bacillati</taxon>
        <taxon>Bacillota</taxon>
        <taxon>Clostridia</taxon>
        <taxon>Lachnospirales</taxon>
        <taxon>Lachnospiraceae</taxon>
    </lineage>
</organism>
<feature type="DNA-binding region" description="OmpR/PhoB-type" evidence="7">
    <location>
        <begin position="153"/>
        <end position="249"/>
    </location>
</feature>
<keyword evidence="2" id="KW-0805">Transcription regulation</keyword>
<evidence type="ECO:0000259" key="8">
    <source>
        <dbReference type="PROSITE" id="PS50110"/>
    </source>
</evidence>
<evidence type="ECO:0000256" key="5">
    <source>
        <dbReference type="ARBA" id="ARBA00024867"/>
    </source>
</evidence>
<evidence type="ECO:0000259" key="9">
    <source>
        <dbReference type="PROSITE" id="PS51755"/>
    </source>
</evidence>
<dbReference type="PANTHER" id="PTHR48111:SF43">
    <property type="entry name" value="STAGE 0 SPORULATION PROTEIN A HOMOLOG"/>
    <property type="match status" value="1"/>
</dbReference>
<dbReference type="SUPFAM" id="SSF52172">
    <property type="entry name" value="CheY-like"/>
    <property type="match status" value="1"/>
</dbReference>
<dbReference type="SUPFAM" id="SSF46894">
    <property type="entry name" value="C-terminal effector domain of the bipartite response regulators"/>
    <property type="match status" value="1"/>
</dbReference>
<comment type="function">
    <text evidence="5">May play the central regulatory role in sporulation. It may be an element of the effector pathway responsible for the activation of sporulation genes in response to nutritional stress. Spo0A may act in concert with spo0H (a sigma factor) to control the expression of some genes that are critical to the sporulation process.</text>
</comment>
<evidence type="ECO:0000256" key="7">
    <source>
        <dbReference type="PROSITE-ProRule" id="PRU01091"/>
    </source>
</evidence>
<dbReference type="GO" id="GO:0032993">
    <property type="term" value="C:protein-DNA complex"/>
    <property type="evidence" value="ECO:0007669"/>
    <property type="project" value="TreeGrafter"/>
</dbReference>
<evidence type="ECO:0000313" key="11">
    <source>
        <dbReference type="Proteomes" id="UP000262969"/>
    </source>
</evidence>
<dbReference type="InterPro" id="IPR036388">
    <property type="entry name" value="WH-like_DNA-bd_sf"/>
</dbReference>
<evidence type="ECO:0000256" key="6">
    <source>
        <dbReference type="PROSITE-ProRule" id="PRU00169"/>
    </source>
</evidence>
<dbReference type="InterPro" id="IPR039420">
    <property type="entry name" value="WalR-like"/>
</dbReference>
<dbReference type="GO" id="GO:0006355">
    <property type="term" value="P:regulation of DNA-templated transcription"/>
    <property type="evidence" value="ECO:0007669"/>
    <property type="project" value="InterPro"/>
</dbReference>
<feature type="domain" description="Response regulatory" evidence="8">
    <location>
        <begin position="31"/>
        <end position="144"/>
    </location>
</feature>
<dbReference type="InterPro" id="IPR001789">
    <property type="entry name" value="Sig_transdc_resp-reg_receiver"/>
</dbReference>
<evidence type="ECO:0000313" key="10">
    <source>
        <dbReference type="EMBL" id="HCL03291.1"/>
    </source>
</evidence>
<sequence length="249" mass="28666">MVLKEKIKGRITLDIAVKIYKTLFKGGLCVKIYIIEDDTVLREELAKMLVIYGYSCDYTDDFENIITLVQSAKPDLILLDINLPYYDGYHICREIRKQSEVPIIIVTSRNTDMDELMGMNLGADDFVTKPYNKQILLARIAAVLKRTEQKTQMEALEHRGLILSLAKSRVTFKNKTEELTKNEQHILSMLIKNSGRIVSREELMDELWQSDEFVDDNTLTVNVNRLRHKLDSVGANDFISTKRGQGYLI</sequence>